<keyword evidence="1" id="KW-0614">Plasmid</keyword>
<name>A0A9P1NND4_9PROT</name>
<accession>A0A9P1NND4</accession>
<dbReference type="EMBL" id="HE577328">
    <property type="protein sequence ID" value="CCC99732.1"/>
    <property type="molecule type" value="Genomic_DNA"/>
</dbReference>
<sequence>MEFAMPEQQPRQLFVVEDSRCRAVVSARDAGRARAVAAAMLLGSPCAERRDALVVREPEEEERAAFEGQARRIGHGDCGLSAIPL</sequence>
<keyword evidence="2" id="KW-1185">Reference proteome</keyword>
<evidence type="ECO:0000313" key="2">
    <source>
        <dbReference type="Proteomes" id="UP000007319"/>
    </source>
</evidence>
<proteinExistence type="predicted"/>
<dbReference type="KEGG" id="abs:AZOBR_p120050"/>
<geneLocation type="plasmid" evidence="1 2">
    <name>AZOBR_p1</name>
</geneLocation>
<evidence type="ECO:0000313" key="1">
    <source>
        <dbReference type="EMBL" id="CCC99732.1"/>
    </source>
</evidence>
<reference evidence="1 2" key="1">
    <citation type="journal article" date="2011" name="PLoS Genet.">
        <title>Azospirillum genomes reveal transition of bacteria from aquatic to terrestrial environments.</title>
        <authorList>
            <person name="Wisniewski-Dye F."/>
            <person name="Borziak K."/>
            <person name="Khalsa-Moyers G."/>
            <person name="Alexandre G."/>
            <person name="Sukharnikov L.O."/>
            <person name="Wuichet K."/>
            <person name="Hurst G.B."/>
            <person name="McDonald W.H."/>
            <person name="Robertson J.S."/>
            <person name="Barbe V."/>
            <person name="Calteau A."/>
            <person name="Rouy Z."/>
            <person name="Mangenot S."/>
            <person name="Prigent-Combaret C."/>
            <person name="Normand P."/>
            <person name="Boyer M."/>
            <person name="Siguier P."/>
            <person name="Dessaux Y."/>
            <person name="Elmerich C."/>
            <person name="Condemine G."/>
            <person name="Krishnen G."/>
            <person name="Kennedy I."/>
            <person name="Paterson A.H."/>
            <person name="Gonzalez V."/>
            <person name="Mavingui P."/>
            <person name="Zhulin I.B."/>
        </authorList>
    </citation>
    <scope>NUCLEOTIDE SEQUENCE [LARGE SCALE GENOMIC DNA]</scope>
    <source>
        <strain evidence="1 2">Sp245</strain>
    </source>
</reference>
<protein>
    <submittedName>
        <fullName evidence="1">Uncharacterized protein</fullName>
    </submittedName>
</protein>
<gene>
    <name evidence="1" type="ORF">AZOBR_p120050</name>
</gene>
<dbReference type="Proteomes" id="UP000007319">
    <property type="component" value="Plasmid AZOBR_p1"/>
</dbReference>
<dbReference type="AlphaFoldDB" id="A0A9P1NND4"/>
<organism evidence="1 2">
    <name type="scientific">Azospirillum baldaniorum</name>
    <dbReference type="NCBI Taxonomy" id="1064539"/>
    <lineage>
        <taxon>Bacteria</taxon>
        <taxon>Pseudomonadati</taxon>
        <taxon>Pseudomonadota</taxon>
        <taxon>Alphaproteobacteria</taxon>
        <taxon>Rhodospirillales</taxon>
        <taxon>Azospirillaceae</taxon>
        <taxon>Azospirillum</taxon>
    </lineage>
</organism>